<dbReference type="OrthoDB" id="10048622at2759"/>
<organism evidence="2 3">
    <name type="scientific">Lingula anatina</name>
    <name type="common">Brachiopod</name>
    <name type="synonym">Lingula unguis</name>
    <dbReference type="NCBI Taxonomy" id="7574"/>
    <lineage>
        <taxon>Eukaryota</taxon>
        <taxon>Metazoa</taxon>
        <taxon>Spiralia</taxon>
        <taxon>Lophotrochozoa</taxon>
        <taxon>Brachiopoda</taxon>
        <taxon>Linguliformea</taxon>
        <taxon>Lingulata</taxon>
        <taxon>Lingulida</taxon>
        <taxon>Linguloidea</taxon>
        <taxon>Lingulidae</taxon>
        <taxon>Lingula</taxon>
    </lineage>
</organism>
<reference evidence="3" key="2">
    <citation type="submission" date="2025-08" db="UniProtKB">
        <authorList>
            <consortium name="RefSeq"/>
        </authorList>
    </citation>
    <scope>IDENTIFICATION</scope>
</reference>
<dbReference type="InParanoid" id="A0A1S3J243"/>
<accession>A0A1S3J243</accession>
<dbReference type="RefSeq" id="XP_013403894.1">
    <property type="nucleotide sequence ID" value="XM_013548440.1"/>
</dbReference>
<proteinExistence type="predicted"/>
<dbReference type="KEGG" id="lak:106169092"/>
<sequence>MDSGMNSFLHLPSIKLGQKRIRCVCLCRNDKFHIDVQHAMTKGELLFLATDVLQVTGCEQPAKNFPRIHARYARNGLAAKVQLKGIRIHGWSSPVWCYSVQGLLKAVFEYQDKEIQKSCLQNFKDMWMQTIDLPPLPDSLILEYDKNYSNSSNRAYSDPNREVTSEPYKEHCNKASEVSGRTVDNDKDKYKDTDTMEKSPLEQVGKEDPGAETLRALSVVGRCLLHNKKLFKTNQQAFHMLDILSKVTQVLQHSRSNSNNEFDLSDGFPFHLVETYLNIIQDKCVSGKFQNKFSVPLHRNVALCVVAEWLGKEYYRLQNKICEEVDKFKMAHIDCIDNLPPPVKLVKSLFPQCMILLLQNWMAGSDPPKREQIQDQMVQCETAAKSKVSDQQNMSDSSEENFQTSSSPTEPHIKRRKCQEEYGQCRDSDRNEMSDSVNVDSAFPFIQLILEFTNKALISGVAHVVYSRMLHM</sequence>
<protein>
    <submittedName>
        <fullName evidence="3">Uncharacterized protein LOC106169092</fullName>
    </submittedName>
</protein>
<feature type="region of interest" description="Disordered" evidence="1">
    <location>
        <begin position="384"/>
        <end position="433"/>
    </location>
</feature>
<feature type="region of interest" description="Disordered" evidence="1">
    <location>
        <begin position="174"/>
        <end position="207"/>
    </location>
</feature>
<dbReference type="Proteomes" id="UP000085678">
    <property type="component" value="Unplaced"/>
</dbReference>
<evidence type="ECO:0000313" key="2">
    <source>
        <dbReference type="Proteomes" id="UP000085678"/>
    </source>
</evidence>
<feature type="compositionally biased region" description="Basic and acidic residues" evidence="1">
    <location>
        <begin position="183"/>
        <end position="207"/>
    </location>
</feature>
<dbReference type="GeneID" id="106169092"/>
<feature type="compositionally biased region" description="Polar residues" evidence="1">
    <location>
        <begin position="389"/>
        <end position="409"/>
    </location>
</feature>
<feature type="compositionally biased region" description="Basic and acidic residues" evidence="1">
    <location>
        <begin position="418"/>
        <end position="433"/>
    </location>
</feature>
<keyword evidence="2" id="KW-1185">Reference proteome</keyword>
<dbReference type="AlphaFoldDB" id="A0A1S3J243"/>
<reference evidence="3" key="1">
    <citation type="journal article" date="2015" name="Nat. Commun.">
        <title>The Lingula genome provides insights into brachiopod evolution and the origin of phosphate biomineralization.</title>
        <authorList>
            <person name="Luo Y.J."/>
            <person name="Takeuchi T."/>
            <person name="Koyanagi R."/>
            <person name="Yamada L."/>
            <person name="Kanda M."/>
            <person name="Khalturina M."/>
            <person name="Fujie M."/>
            <person name="Yamasaki S.I."/>
            <person name="Endo K."/>
            <person name="Satoh N."/>
        </authorList>
    </citation>
    <scope>NUCLEOTIDE SEQUENCE</scope>
</reference>
<evidence type="ECO:0000313" key="3">
    <source>
        <dbReference type="RefSeq" id="XP_013403894.1"/>
    </source>
</evidence>
<evidence type="ECO:0000256" key="1">
    <source>
        <dbReference type="SAM" id="MobiDB-lite"/>
    </source>
</evidence>
<gene>
    <name evidence="3" type="primary">LOC106169092</name>
</gene>
<name>A0A1S3J243_LINAN</name>